<dbReference type="Pfam" id="PF01266">
    <property type="entry name" value="DAO"/>
    <property type="match status" value="1"/>
</dbReference>
<evidence type="ECO:0000313" key="4">
    <source>
        <dbReference type="Proteomes" id="UP000298781"/>
    </source>
</evidence>
<organism evidence="3 4">
    <name type="scientific">Phreatobacter stygius</name>
    <dbReference type="NCBI Taxonomy" id="1940610"/>
    <lineage>
        <taxon>Bacteria</taxon>
        <taxon>Pseudomonadati</taxon>
        <taxon>Pseudomonadota</taxon>
        <taxon>Alphaproteobacteria</taxon>
        <taxon>Hyphomicrobiales</taxon>
        <taxon>Phreatobacteraceae</taxon>
        <taxon>Phreatobacter</taxon>
    </lineage>
</organism>
<sequence length="396" mass="43314">MDPAASLPASRADVTIIGGGAIGLATAYFLAIHPKPCSVTVIERDPTYALASTPRASGGIRRQFARDENIHLSNFSIPFFDGFEALMEVDGERPDINLRKNGYLFIVPPEQMANLERNFTRQRSLGANVELLDRDMLRSAYPSMNVDDLGGGVRSPDDGWLDPYSVLMGLRKKVKSLGVALVTDEVTGIARQGSLVRSVQLKSGARIATDAVVNAAGAWAAKICAMVGMTAPISPLRRYEHYFEAAEPIEPLPYLKDVRRLAFRPEGKGYSGGVPTLDEPRGFNFEADHSYFEEVVWPALAHRFPQFERTKCKATLPGLYDQNDFDGNPIIGAWTGECSNFFLNAGYSGHGLMHSPGSGRAIAELILDGSFQTTDLSRLGWSRVVENKPYPETGII</sequence>
<gene>
    <name evidence="3" type="ORF">E8M01_13710</name>
</gene>
<dbReference type="GO" id="GO:0032981">
    <property type="term" value="P:mitochondrial respiratory chain complex I assembly"/>
    <property type="evidence" value="ECO:0007669"/>
    <property type="project" value="TreeGrafter"/>
</dbReference>
<keyword evidence="1" id="KW-0560">Oxidoreductase</keyword>
<keyword evidence="4" id="KW-1185">Reference proteome</keyword>
<reference evidence="3 4" key="1">
    <citation type="submission" date="2019-04" db="EMBL/GenBank/DDBJ databases">
        <title>Phreatobacter aquaticus sp. nov.</title>
        <authorList>
            <person name="Choi A."/>
        </authorList>
    </citation>
    <scope>NUCLEOTIDE SEQUENCE [LARGE SCALE GENOMIC DNA]</scope>
    <source>
        <strain evidence="3 4">KCTC 52518</strain>
    </source>
</reference>
<dbReference type="GO" id="GO:0016491">
    <property type="term" value="F:oxidoreductase activity"/>
    <property type="evidence" value="ECO:0007669"/>
    <property type="project" value="UniProtKB-KW"/>
</dbReference>
<proteinExistence type="predicted"/>
<dbReference type="PANTHER" id="PTHR13847">
    <property type="entry name" value="SARCOSINE DEHYDROGENASE-RELATED"/>
    <property type="match status" value="1"/>
</dbReference>
<dbReference type="EMBL" id="CP039690">
    <property type="protein sequence ID" value="QCI65174.1"/>
    <property type="molecule type" value="Genomic_DNA"/>
</dbReference>
<dbReference type="SUPFAM" id="SSF51905">
    <property type="entry name" value="FAD/NAD(P)-binding domain"/>
    <property type="match status" value="1"/>
</dbReference>
<dbReference type="PANTHER" id="PTHR13847:SF287">
    <property type="entry name" value="FAD-DEPENDENT OXIDOREDUCTASE DOMAIN-CONTAINING PROTEIN 1"/>
    <property type="match status" value="1"/>
</dbReference>
<dbReference type="InterPro" id="IPR036188">
    <property type="entry name" value="FAD/NAD-bd_sf"/>
</dbReference>
<protein>
    <submittedName>
        <fullName evidence="3">FAD-binding oxidoreductase</fullName>
    </submittedName>
</protein>
<evidence type="ECO:0000256" key="1">
    <source>
        <dbReference type="ARBA" id="ARBA00023002"/>
    </source>
</evidence>
<evidence type="ECO:0000259" key="2">
    <source>
        <dbReference type="Pfam" id="PF01266"/>
    </source>
</evidence>
<evidence type="ECO:0000313" key="3">
    <source>
        <dbReference type="EMBL" id="QCI65174.1"/>
    </source>
</evidence>
<dbReference type="KEGG" id="pstg:E8M01_13710"/>
<dbReference type="OrthoDB" id="9806452at2"/>
<dbReference type="Proteomes" id="UP000298781">
    <property type="component" value="Chromosome"/>
</dbReference>
<dbReference type="Gene3D" id="3.30.9.10">
    <property type="entry name" value="D-Amino Acid Oxidase, subunit A, domain 2"/>
    <property type="match status" value="1"/>
</dbReference>
<dbReference type="AlphaFoldDB" id="A0A4D7AU82"/>
<dbReference type="RefSeq" id="WP_136960622.1">
    <property type="nucleotide sequence ID" value="NZ_CP039690.1"/>
</dbReference>
<dbReference type="InterPro" id="IPR006076">
    <property type="entry name" value="FAD-dep_OxRdtase"/>
</dbReference>
<dbReference type="Gene3D" id="3.50.50.60">
    <property type="entry name" value="FAD/NAD(P)-binding domain"/>
    <property type="match status" value="1"/>
</dbReference>
<feature type="domain" description="FAD dependent oxidoreductase" evidence="2">
    <location>
        <begin position="13"/>
        <end position="365"/>
    </location>
</feature>
<dbReference type="GO" id="GO:0005737">
    <property type="term" value="C:cytoplasm"/>
    <property type="evidence" value="ECO:0007669"/>
    <property type="project" value="TreeGrafter"/>
</dbReference>
<name>A0A4D7AU82_9HYPH</name>
<accession>A0A4D7AU82</accession>